<dbReference type="InterPro" id="IPR016151">
    <property type="entry name" value="DNA_mismatch_repair_MutS_N"/>
</dbReference>
<dbReference type="GO" id="GO:0005524">
    <property type="term" value="F:ATP binding"/>
    <property type="evidence" value="ECO:0007669"/>
    <property type="project" value="UniProtKB-UniRule"/>
</dbReference>
<feature type="domain" description="DNA mismatch repair proteins mutS family" evidence="10">
    <location>
        <begin position="657"/>
        <end position="673"/>
    </location>
</feature>
<dbReference type="GO" id="GO:0030983">
    <property type="term" value="F:mismatched DNA binding"/>
    <property type="evidence" value="ECO:0007669"/>
    <property type="project" value="InterPro"/>
</dbReference>
<dbReference type="FunFam" id="3.40.50.300:FF:000870">
    <property type="entry name" value="MutS protein homolog 4"/>
    <property type="match status" value="1"/>
</dbReference>
<dbReference type="SUPFAM" id="SSF52540">
    <property type="entry name" value="P-loop containing nucleoside triphosphate hydrolases"/>
    <property type="match status" value="1"/>
</dbReference>
<dbReference type="AlphaFoldDB" id="A0AAF0YIN9"/>
<dbReference type="FunFam" id="3.40.1170.10:FF:000001">
    <property type="entry name" value="DNA mismatch repair protein MutS"/>
    <property type="match status" value="1"/>
</dbReference>
<dbReference type="InterPro" id="IPR007696">
    <property type="entry name" value="DNA_mismatch_repair_MutS_core"/>
</dbReference>
<dbReference type="InterPro" id="IPR045076">
    <property type="entry name" value="MutS"/>
</dbReference>
<dbReference type="HAMAP" id="MF_00096">
    <property type="entry name" value="MutS"/>
    <property type="match status" value="1"/>
</dbReference>
<dbReference type="InterPro" id="IPR036187">
    <property type="entry name" value="DNA_mismatch_repair_MutS_sf"/>
</dbReference>
<evidence type="ECO:0000256" key="9">
    <source>
        <dbReference type="HAMAP-Rule" id="MF_00096"/>
    </source>
</evidence>
<dbReference type="PANTHER" id="PTHR11361">
    <property type="entry name" value="DNA MISMATCH REPAIR PROTEIN MUTS FAMILY MEMBER"/>
    <property type="match status" value="1"/>
</dbReference>
<keyword evidence="12" id="KW-1185">Reference proteome</keyword>
<dbReference type="InterPro" id="IPR017261">
    <property type="entry name" value="DNA_mismatch_repair_MutS/MSH"/>
</dbReference>
<evidence type="ECO:0000256" key="6">
    <source>
        <dbReference type="ARBA" id="ARBA00023125"/>
    </source>
</evidence>
<keyword evidence="3 9" id="KW-0547">Nucleotide-binding</keyword>
<organism evidence="11 12">
    <name type="scientific">Nosocomiicoccus massiliensis</name>
    <dbReference type="NCBI Taxonomy" id="1232430"/>
    <lineage>
        <taxon>Bacteria</taxon>
        <taxon>Bacillati</taxon>
        <taxon>Bacillota</taxon>
        <taxon>Bacilli</taxon>
        <taxon>Bacillales</taxon>
        <taxon>Staphylococcaceae</taxon>
        <taxon>Nosocomiicoccus</taxon>
    </lineage>
</organism>
<keyword evidence="5 9" id="KW-0067">ATP-binding</keyword>
<dbReference type="Proteomes" id="UP000243626">
    <property type="component" value="Chromosome"/>
</dbReference>
<dbReference type="InterPro" id="IPR007695">
    <property type="entry name" value="DNA_mismatch_repair_MutS-lik_N"/>
</dbReference>
<dbReference type="PANTHER" id="PTHR11361:SF34">
    <property type="entry name" value="DNA MISMATCH REPAIR PROTEIN MSH1, MITOCHONDRIAL"/>
    <property type="match status" value="1"/>
</dbReference>
<evidence type="ECO:0000256" key="7">
    <source>
        <dbReference type="ARBA" id="ARBA00023204"/>
    </source>
</evidence>
<protein>
    <recommendedName>
        <fullName evidence="2 9">DNA mismatch repair protein MutS</fullName>
    </recommendedName>
</protein>
<dbReference type="NCBIfam" id="TIGR01070">
    <property type="entry name" value="mutS1"/>
    <property type="match status" value="1"/>
</dbReference>
<reference evidence="12" key="1">
    <citation type="submission" date="2017-09" db="EMBL/GenBank/DDBJ databases">
        <title>Bacterial strain isolated from the female urinary microbiota.</title>
        <authorList>
            <person name="Thomas-White K."/>
            <person name="Kumar N."/>
            <person name="Forster S."/>
            <person name="Putonti C."/>
            <person name="Lawley T."/>
            <person name="Wolfe A.J."/>
        </authorList>
    </citation>
    <scope>NUCLEOTIDE SEQUENCE [LARGE SCALE GENOMIC DNA]</scope>
    <source>
        <strain evidence="12">UMB0959</strain>
    </source>
</reference>
<evidence type="ECO:0000313" key="11">
    <source>
        <dbReference type="EMBL" id="WOS96333.1"/>
    </source>
</evidence>
<dbReference type="CDD" id="cd03284">
    <property type="entry name" value="ABC_MutS1"/>
    <property type="match status" value="1"/>
</dbReference>
<dbReference type="Gene3D" id="3.40.1170.10">
    <property type="entry name" value="DNA repair protein MutS, domain I"/>
    <property type="match status" value="1"/>
</dbReference>
<dbReference type="InterPro" id="IPR007861">
    <property type="entry name" value="DNA_mismatch_repair_MutS_clamp"/>
</dbReference>
<dbReference type="KEGG" id="nmy:CJ229_000900"/>
<proteinExistence type="inferred from homology"/>
<dbReference type="PROSITE" id="PS00486">
    <property type="entry name" value="DNA_MISMATCH_REPAIR_2"/>
    <property type="match status" value="1"/>
</dbReference>
<dbReference type="Pfam" id="PF01624">
    <property type="entry name" value="MutS_I"/>
    <property type="match status" value="1"/>
</dbReference>
<evidence type="ECO:0000256" key="8">
    <source>
        <dbReference type="ARBA" id="ARBA00024647"/>
    </source>
</evidence>
<dbReference type="InterPro" id="IPR027417">
    <property type="entry name" value="P-loop_NTPase"/>
</dbReference>
<dbReference type="InterPro" id="IPR000432">
    <property type="entry name" value="DNA_mismatch_repair_MutS_C"/>
</dbReference>
<dbReference type="EMBL" id="CP136964">
    <property type="protein sequence ID" value="WOS96333.1"/>
    <property type="molecule type" value="Genomic_DNA"/>
</dbReference>
<keyword evidence="7 9" id="KW-0234">DNA repair</keyword>
<dbReference type="GO" id="GO:0003684">
    <property type="term" value="F:damaged DNA binding"/>
    <property type="evidence" value="ECO:0007669"/>
    <property type="project" value="UniProtKB-UniRule"/>
</dbReference>
<evidence type="ECO:0000256" key="3">
    <source>
        <dbReference type="ARBA" id="ARBA00022741"/>
    </source>
</evidence>
<evidence type="ECO:0000259" key="10">
    <source>
        <dbReference type="PROSITE" id="PS00486"/>
    </source>
</evidence>
<dbReference type="InterPro" id="IPR005748">
    <property type="entry name" value="DNA_mismatch_repair_MutS"/>
</dbReference>
<dbReference type="SUPFAM" id="SSF53150">
    <property type="entry name" value="DNA repair protein MutS, domain II"/>
    <property type="match status" value="1"/>
</dbReference>
<comment type="similarity">
    <text evidence="1 9">Belongs to the DNA mismatch repair MutS family.</text>
</comment>
<accession>A0AAF0YIN9</accession>
<dbReference type="InterPro" id="IPR036678">
    <property type="entry name" value="MutS_con_dom_sf"/>
</dbReference>
<feature type="binding site" evidence="9">
    <location>
        <begin position="583"/>
        <end position="590"/>
    </location>
    <ligand>
        <name>ATP</name>
        <dbReference type="ChEBI" id="CHEBI:30616"/>
    </ligand>
</feature>
<dbReference type="SUPFAM" id="SSF48334">
    <property type="entry name" value="DNA repair protein MutS, domain III"/>
    <property type="match status" value="1"/>
</dbReference>
<keyword evidence="6 9" id="KW-0238">DNA-binding</keyword>
<dbReference type="Gene3D" id="3.30.420.110">
    <property type="entry name" value="MutS, connector domain"/>
    <property type="match status" value="1"/>
</dbReference>
<name>A0AAF0YIN9_9STAP</name>
<dbReference type="SMART" id="SM00533">
    <property type="entry name" value="MUTSd"/>
    <property type="match status" value="1"/>
</dbReference>
<keyword evidence="4 9" id="KW-0227">DNA damage</keyword>
<dbReference type="Pfam" id="PF05192">
    <property type="entry name" value="MutS_III"/>
    <property type="match status" value="1"/>
</dbReference>
<dbReference type="Gene3D" id="3.40.50.300">
    <property type="entry name" value="P-loop containing nucleotide triphosphate hydrolases"/>
    <property type="match status" value="1"/>
</dbReference>
<evidence type="ECO:0000313" key="12">
    <source>
        <dbReference type="Proteomes" id="UP000243626"/>
    </source>
</evidence>
<dbReference type="Pfam" id="PF05190">
    <property type="entry name" value="MutS_IV"/>
    <property type="match status" value="1"/>
</dbReference>
<dbReference type="NCBIfam" id="NF003810">
    <property type="entry name" value="PRK05399.1"/>
    <property type="match status" value="1"/>
</dbReference>
<gene>
    <name evidence="9 11" type="primary">mutS</name>
    <name evidence="11" type="ORF">CJ229_000900</name>
</gene>
<evidence type="ECO:0000256" key="1">
    <source>
        <dbReference type="ARBA" id="ARBA00006271"/>
    </source>
</evidence>
<dbReference type="GO" id="GO:0006298">
    <property type="term" value="P:mismatch repair"/>
    <property type="evidence" value="ECO:0007669"/>
    <property type="project" value="UniProtKB-UniRule"/>
</dbReference>
<dbReference type="GO" id="GO:0140664">
    <property type="term" value="F:ATP-dependent DNA damage sensor activity"/>
    <property type="evidence" value="ECO:0007669"/>
    <property type="project" value="InterPro"/>
</dbReference>
<dbReference type="GO" id="GO:0005829">
    <property type="term" value="C:cytosol"/>
    <property type="evidence" value="ECO:0007669"/>
    <property type="project" value="TreeGrafter"/>
</dbReference>
<evidence type="ECO:0000256" key="5">
    <source>
        <dbReference type="ARBA" id="ARBA00022840"/>
    </source>
</evidence>
<dbReference type="SUPFAM" id="SSF55271">
    <property type="entry name" value="DNA repair protein MutS, domain I"/>
    <property type="match status" value="1"/>
</dbReference>
<dbReference type="PIRSF" id="PIRSF037677">
    <property type="entry name" value="DNA_mis_repair_Msh6"/>
    <property type="match status" value="1"/>
</dbReference>
<dbReference type="Gene3D" id="1.10.1420.10">
    <property type="match status" value="2"/>
</dbReference>
<dbReference type="RefSeq" id="WP_102167562.1">
    <property type="nucleotide sequence ID" value="NZ_CP136964.1"/>
</dbReference>
<comment type="function">
    <text evidence="8 9">This protein is involved in the repair of mismatches in DNA. It is possible that it carries out the mismatch recognition step. This protein has a weak ATPase activity.</text>
</comment>
<evidence type="ECO:0000256" key="2">
    <source>
        <dbReference type="ARBA" id="ARBA00021982"/>
    </source>
</evidence>
<dbReference type="SMART" id="SM00534">
    <property type="entry name" value="MUTSac"/>
    <property type="match status" value="1"/>
</dbReference>
<dbReference type="Pfam" id="PF00488">
    <property type="entry name" value="MutS_V"/>
    <property type="match status" value="1"/>
</dbReference>
<evidence type="ECO:0000256" key="4">
    <source>
        <dbReference type="ARBA" id="ARBA00022763"/>
    </source>
</evidence>
<sequence length="822" mass="94037">MSNVTPMMKQYLSIKENYQDAFLFFRLGDFYELFYDDAVEAAKLLEITLTARDKTSKVPMAGVPHHSATRYIEKLINLGHKVAICEQMEDPKLVKGMVQREVVRVITPGTLIDDFGIEQDKSNYILSLYVNKDTYEVVYGDISTGDMYQFKTQDIDTLYTQLSRINAREIVTTNDGETVLKNMFTDPPLITVVEHSEENAHTQLLSYIETQNKQKLTHLKDIVEINVDLHLKLSQSTISNLELVENLQTKKQKGSLYWYLNQTETPMGRRKLKRLIESPLIDVNEIKNRQDVVQVLLDNFIEREDIKAALNNVYDIERLTGRMSFGNIDVKGFVELRDSLEGLPDVYRLLSSIGLIDNVLFKDFDVLSDVYSMLKVLKSDAPKTIREGNIFESGVSEKLDELRDLQHNSREWLENYLETEKERTNIKNMKIGFNKVFGYFLEISKGQAATFNAENFGYDRRQTLTNSERYITPELKEMEDKILKAEDESVILEYEMFVELRDSVKLHTARLQRTSEQLSILDCLISFADVSNTHQLVRPTFTDGELEIIDGRHPIVEKMLGERTYVPNDVVMDNDTFIYLITGPNMSGKSTYMRQVAMITIMAQIGMNVPASSCKIPVFDAIFTRIGASDDLSSGKSTFMIEMMEANDALKHATKNSLIIFDELGRGTSTYDGMALAEAMLKYIHNHIGAKTLFSTHYHELTNLDASLHHLMNVHVKASEKNGKLEFQHKVEKGAVEKSYGIQVAELADLPREVTIEARKVLKRLEEANYDKKEDVTQLELSLEEDTETFSVVEEKIKALNVNYMSPIEALTLLSELQDELK</sequence>